<dbReference type="eggNOG" id="ENOG5031A7Q">
    <property type="taxonomic scope" value="Bacteria"/>
</dbReference>
<name>F8KTA0_HELBC</name>
<gene>
    <name evidence="2" type="ordered locus">HBZC1_10650</name>
</gene>
<evidence type="ECO:0000313" key="3">
    <source>
        <dbReference type="Proteomes" id="UP000008387"/>
    </source>
</evidence>
<dbReference type="Pfam" id="PF05050">
    <property type="entry name" value="Methyltransf_21"/>
    <property type="match status" value="1"/>
</dbReference>
<sequence>MSEVSGLLARIQQSLKWFKQKLLGSVERRLEYFEYKMSVSHMIASCVRHPEDRVLLHTALINSDGVHAKTRVVIDLRPSCVEMMDAYLNLVRPVAMSNLIRIATQGDGGYVMSPPPPPNSEKQPKAISLGVSESSPWDLEMANMGYLVLQYDASIDQGPYVHPNILFHKKFVGTQSDHQTTTLEQIMQDHSFDPSLHNILQIDIEGAEWDIFEKLDFSVLEKYFAQIIIEFHWCDPRKLKQTQQHLAILEKFHQAFQPIHLHYNNCCTHFFYIQERFFCNVFEVSYLRRDLVPPKFALARNLRGYCRVRLPQ</sequence>
<dbReference type="AlphaFoldDB" id="F8KTA0"/>
<dbReference type="STRING" id="1002804.HBZC1_10650"/>
<dbReference type="KEGG" id="hbi:HBZC1_10650"/>
<evidence type="ECO:0000259" key="1">
    <source>
        <dbReference type="Pfam" id="PF05050"/>
    </source>
</evidence>
<dbReference type="PANTHER" id="PTHR32026:SF10">
    <property type="entry name" value="METHYLTRANSFERASE-LIKE PROTEIN 24-RELATED"/>
    <property type="match status" value="1"/>
</dbReference>
<dbReference type="EMBL" id="FR871757">
    <property type="protein sequence ID" value="CCB80051.1"/>
    <property type="molecule type" value="Genomic_DNA"/>
</dbReference>
<protein>
    <recommendedName>
        <fullName evidence="1">Methyltransferase FkbM domain-containing protein</fullName>
    </recommendedName>
</protein>
<dbReference type="PANTHER" id="PTHR32026">
    <property type="entry name" value="METHYLTRANSFERASE-LIKE PROTEIN 24"/>
    <property type="match status" value="1"/>
</dbReference>
<dbReference type="RefSeq" id="WP_013890489.1">
    <property type="nucleotide sequence ID" value="NC_015674.1"/>
</dbReference>
<dbReference type="InterPro" id="IPR006342">
    <property type="entry name" value="FkbM_mtfrase"/>
</dbReference>
<dbReference type="Proteomes" id="UP000008387">
    <property type="component" value="Chromosome"/>
</dbReference>
<feature type="domain" description="Methyltransferase FkbM" evidence="1">
    <location>
        <begin position="162"/>
        <end position="250"/>
    </location>
</feature>
<keyword evidence="3" id="KW-1185">Reference proteome</keyword>
<accession>F8KTA0</accession>
<proteinExistence type="predicted"/>
<evidence type="ECO:0000313" key="2">
    <source>
        <dbReference type="EMBL" id="CCB80051.1"/>
    </source>
</evidence>
<organism evidence="2 3">
    <name type="scientific">Helicobacter bizzozeronii (strain CIII-1)</name>
    <dbReference type="NCBI Taxonomy" id="1002804"/>
    <lineage>
        <taxon>Bacteria</taxon>
        <taxon>Pseudomonadati</taxon>
        <taxon>Campylobacterota</taxon>
        <taxon>Epsilonproteobacteria</taxon>
        <taxon>Campylobacterales</taxon>
        <taxon>Helicobacteraceae</taxon>
        <taxon>Helicobacter</taxon>
    </lineage>
</organism>
<dbReference type="InterPro" id="IPR026913">
    <property type="entry name" value="METTL24"/>
</dbReference>
<dbReference type="HOGENOM" id="CLU_077606_0_0_7"/>
<dbReference type="InterPro" id="IPR029063">
    <property type="entry name" value="SAM-dependent_MTases_sf"/>
</dbReference>
<dbReference type="Gene3D" id="3.40.50.150">
    <property type="entry name" value="Vaccinia Virus protein VP39"/>
    <property type="match status" value="1"/>
</dbReference>
<reference evidence="2 3" key="1">
    <citation type="journal article" date="2011" name="J. Bacteriol.">
        <title>Genome sequence of Helicobacter bizzozeronii strain CIII-1, an isolate from human gastric mucosa.</title>
        <authorList>
            <person name="Schott T."/>
            <person name="Rossi M."/>
            <person name="Hanninen M.L."/>
        </authorList>
    </citation>
    <scope>NUCLEOTIDE SEQUENCE [LARGE SCALE GENOMIC DNA]</scope>
    <source>
        <strain evidence="2 3">CIII-1</strain>
    </source>
</reference>